<organism evidence="8 9">
    <name type="scientific">Oryzias melastigma</name>
    <name type="common">Marine medaka</name>
    <dbReference type="NCBI Taxonomy" id="30732"/>
    <lineage>
        <taxon>Eukaryota</taxon>
        <taxon>Metazoa</taxon>
        <taxon>Chordata</taxon>
        <taxon>Craniata</taxon>
        <taxon>Vertebrata</taxon>
        <taxon>Euteleostomi</taxon>
        <taxon>Actinopterygii</taxon>
        <taxon>Neopterygii</taxon>
        <taxon>Teleostei</taxon>
        <taxon>Neoteleostei</taxon>
        <taxon>Acanthomorphata</taxon>
        <taxon>Ovalentaria</taxon>
        <taxon>Atherinomorphae</taxon>
        <taxon>Beloniformes</taxon>
        <taxon>Adrianichthyidae</taxon>
        <taxon>Oryziinae</taxon>
        <taxon>Oryzias</taxon>
    </lineage>
</organism>
<feature type="domain" description="MARVEL" evidence="7">
    <location>
        <begin position="16"/>
        <end position="148"/>
    </location>
</feature>
<dbReference type="InterPro" id="IPR008253">
    <property type="entry name" value="Marvel"/>
</dbReference>
<dbReference type="InterPro" id="IPR050578">
    <property type="entry name" value="MARVEL-CKLF_proteins"/>
</dbReference>
<evidence type="ECO:0000256" key="3">
    <source>
        <dbReference type="ARBA" id="ARBA00022989"/>
    </source>
</evidence>
<proteinExistence type="predicted"/>
<keyword evidence="4 5" id="KW-0472">Membrane</keyword>
<keyword evidence="9" id="KW-1185">Reference proteome</keyword>
<sequence>MDSKTSRYVMPKGRKIFTTFPDVLFLLEFSLGVALCVMLIISEAEVDAFALSVSVFCCVGTSAWFFIFFCGHNQKPFWPALDLAFHVFLTILYMIPSVIVTYLTIMGWWILSKFGFSGGMGVNVIAVMSVGATLLYFIHAIFSAIRWKRHPIISDTV</sequence>
<reference evidence="8" key="1">
    <citation type="submission" date="2025-08" db="UniProtKB">
        <authorList>
            <consortium name="Ensembl"/>
        </authorList>
    </citation>
    <scope>IDENTIFICATION</scope>
</reference>
<accession>A0A3B3C492</accession>
<dbReference type="GO" id="GO:0016020">
    <property type="term" value="C:membrane"/>
    <property type="evidence" value="ECO:0007669"/>
    <property type="project" value="UniProtKB-SubCell"/>
</dbReference>
<feature type="transmembrane region" description="Helical" evidence="6">
    <location>
        <begin position="48"/>
        <end position="71"/>
    </location>
</feature>
<evidence type="ECO:0000313" key="9">
    <source>
        <dbReference type="Proteomes" id="UP000261560"/>
    </source>
</evidence>
<evidence type="ECO:0000256" key="5">
    <source>
        <dbReference type="PROSITE-ProRule" id="PRU00581"/>
    </source>
</evidence>
<comment type="subcellular location">
    <subcellularLocation>
        <location evidence="1">Membrane</location>
        <topology evidence="1">Multi-pass membrane protein</topology>
    </subcellularLocation>
</comment>
<dbReference type="AlphaFoldDB" id="A0A3B3C492"/>
<evidence type="ECO:0000259" key="7">
    <source>
        <dbReference type="PROSITE" id="PS51225"/>
    </source>
</evidence>
<keyword evidence="2 5" id="KW-0812">Transmembrane</keyword>
<dbReference type="RefSeq" id="XP_024153471.1">
    <property type="nucleotide sequence ID" value="XM_024297703.2"/>
</dbReference>
<dbReference type="GeneTree" id="ENSGT00990000207825"/>
<feature type="transmembrane region" description="Helical" evidence="6">
    <location>
        <begin position="122"/>
        <end position="142"/>
    </location>
</feature>
<dbReference type="PaxDb" id="30732-ENSOMEP00000012148"/>
<evidence type="ECO:0000256" key="4">
    <source>
        <dbReference type="ARBA" id="ARBA00023136"/>
    </source>
</evidence>
<dbReference type="KEGG" id="oml:112162058"/>
<dbReference type="Ensembl" id="ENSOMET00000032592.1">
    <property type="protein sequence ID" value="ENSOMEP00000012148.1"/>
    <property type="gene ID" value="ENSOMEG00000013512.1"/>
</dbReference>
<evidence type="ECO:0000256" key="1">
    <source>
        <dbReference type="ARBA" id="ARBA00004141"/>
    </source>
</evidence>
<dbReference type="PROSITE" id="PS51225">
    <property type="entry name" value="MARVEL"/>
    <property type="match status" value="1"/>
</dbReference>
<evidence type="ECO:0000313" key="8">
    <source>
        <dbReference type="Ensembl" id="ENSOMEP00000012148.1"/>
    </source>
</evidence>
<name>A0A3B3C492_ORYME</name>
<feature type="transmembrane region" description="Helical" evidence="6">
    <location>
        <begin position="20"/>
        <end position="42"/>
    </location>
</feature>
<dbReference type="PANTHER" id="PTHR22776:SF12">
    <property type="entry name" value="MYELIN AND LYMPHOCYTE PROTEIN"/>
    <property type="match status" value="1"/>
</dbReference>
<protein>
    <submittedName>
        <fullName evidence="8">Myelin and lymphocyte protein-like</fullName>
    </submittedName>
</protein>
<reference evidence="8" key="2">
    <citation type="submission" date="2025-09" db="UniProtKB">
        <authorList>
            <consortium name="Ensembl"/>
        </authorList>
    </citation>
    <scope>IDENTIFICATION</scope>
</reference>
<dbReference type="GO" id="GO:0042552">
    <property type="term" value="P:myelination"/>
    <property type="evidence" value="ECO:0007669"/>
    <property type="project" value="TreeGrafter"/>
</dbReference>
<feature type="transmembrane region" description="Helical" evidence="6">
    <location>
        <begin position="83"/>
        <end position="110"/>
    </location>
</feature>
<evidence type="ECO:0000256" key="6">
    <source>
        <dbReference type="SAM" id="Phobius"/>
    </source>
</evidence>
<dbReference type="GeneID" id="112162058"/>
<evidence type="ECO:0000256" key="2">
    <source>
        <dbReference type="ARBA" id="ARBA00022692"/>
    </source>
</evidence>
<dbReference type="OrthoDB" id="9940869at2759"/>
<keyword evidence="3 6" id="KW-1133">Transmembrane helix</keyword>
<dbReference type="Proteomes" id="UP000261560">
    <property type="component" value="Unplaced"/>
</dbReference>
<dbReference type="GO" id="GO:0019911">
    <property type="term" value="F:structural constituent of myelin sheath"/>
    <property type="evidence" value="ECO:0007669"/>
    <property type="project" value="TreeGrafter"/>
</dbReference>
<dbReference type="PANTHER" id="PTHR22776">
    <property type="entry name" value="MARVEL-CONTAINING POTENTIAL LIPID RAFT-ASSOCIATED PROTEIN"/>
    <property type="match status" value="1"/>
</dbReference>